<protein>
    <submittedName>
        <fullName evidence="2">Uncharacterized protein</fullName>
    </submittedName>
</protein>
<proteinExistence type="predicted"/>
<dbReference type="EMBL" id="CP061800">
    <property type="protein sequence ID" value="QTA85426.1"/>
    <property type="molecule type" value="Genomic_DNA"/>
</dbReference>
<evidence type="ECO:0000256" key="1">
    <source>
        <dbReference type="SAM" id="MobiDB-lite"/>
    </source>
</evidence>
<accession>A0A975BHA6</accession>
<evidence type="ECO:0000313" key="3">
    <source>
        <dbReference type="Proteomes" id="UP000663722"/>
    </source>
</evidence>
<dbReference type="KEGG" id="dmm:dnm_014350"/>
<evidence type="ECO:0000313" key="2">
    <source>
        <dbReference type="EMBL" id="QTA85426.1"/>
    </source>
</evidence>
<sequence>MTLRTTPSEGHPEEAVLSHPSYFSKTSEHRVREGVASVLCSFFNPLIFKLIIIKQSGILIEYNSDQKK</sequence>
<keyword evidence="3" id="KW-1185">Reference proteome</keyword>
<reference evidence="2" key="1">
    <citation type="journal article" date="2021" name="Microb. Physiol.">
        <title>Proteogenomic Insights into the Physiology of Marine, Sulfate-Reducing, Filamentous Desulfonema limicola and Desulfonema magnum.</title>
        <authorList>
            <person name="Schnaars V."/>
            <person name="Wohlbrand L."/>
            <person name="Scheve S."/>
            <person name="Hinrichs C."/>
            <person name="Reinhardt R."/>
            <person name="Rabus R."/>
        </authorList>
    </citation>
    <scope>NUCLEOTIDE SEQUENCE</scope>
    <source>
        <strain evidence="2">4be13</strain>
    </source>
</reference>
<name>A0A975BHA6_9BACT</name>
<dbReference type="Proteomes" id="UP000663722">
    <property type="component" value="Chromosome"/>
</dbReference>
<gene>
    <name evidence="2" type="ORF">dnm_014350</name>
</gene>
<feature type="region of interest" description="Disordered" evidence="1">
    <location>
        <begin position="1"/>
        <end position="20"/>
    </location>
</feature>
<organism evidence="2 3">
    <name type="scientific">Desulfonema magnum</name>
    <dbReference type="NCBI Taxonomy" id="45655"/>
    <lineage>
        <taxon>Bacteria</taxon>
        <taxon>Pseudomonadati</taxon>
        <taxon>Thermodesulfobacteriota</taxon>
        <taxon>Desulfobacteria</taxon>
        <taxon>Desulfobacterales</taxon>
        <taxon>Desulfococcaceae</taxon>
        <taxon>Desulfonema</taxon>
    </lineage>
</organism>
<dbReference type="AlphaFoldDB" id="A0A975BHA6"/>